<feature type="transmembrane region" description="Helical" evidence="6">
    <location>
        <begin position="720"/>
        <end position="744"/>
    </location>
</feature>
<organism evidence="8 9">
    <name type="scientific">Afipia carboxydohydrogena</name>
    <name type="common">Pseudomonas carboxydohydrogena</name>
    <dbReference type="NCBI Taxonomy" id="290"/>
    <lineage>
        <taxon>Bacteria</taxon>
        <taxon>Pseudomonadati</taxon>
        <taxon>Pseudomonadota</taxon>
        <taxon>Alphaproteobacteria</taxon>
        <taxon>Hyphomicrobiales</taxon>
        <taxon>Nitrobacteraceae</taxon>
        <taxon>Afipia</taxon>
    </lineage>
</organism>
<dbReference type="Pfam" id="PF02687">
    <property type="entry name" value="FtsX"/>
    <property type="match status" value="2"/>
</dbReference>
<feature type="transmembrane region" description="Helical" evidence="6">
    <location>
        <begin position="324"/>
        <end position="345"/>
    </location>
</feature>
<dbReference type="InterPro" id="IPR038766">
    <property type="entry name" value="Membrane_comp_ABC_pdt"/>
</dbReference>
<feature type="transmembrane region" description="Helical" evidence="6">
    <location>
        <begin position="295"/>
        <end position="317"/>
    </location>
</feature>
<feature type="transmembrane region" description="Helical" evidence="6">
    <location>
        <begin position="357"/>
        <end position="375"/>
    </location>
</feature>
<evidence type="ECO:0000313" key="8">
    <source>
        <dbReference type="EMBL" id="WEF51478.1"/>
    </source>
</evidence>
<keyword evidence="3 6" id="KW-0812">Transmembrane</keyword>
<proteinExistence type="predicted"/>
<dbReference type="PANTHER" id="PTHR30287:SF1">
    <property type="entry name" value="INNER MEMBRANE PROTEIN"/>
    <property type="match status" value="1"/>
</dbReference>
<keyword evidence="2" id="KW-1003">Cell membrane</keyword>
<gene>
    <name evidence="8" type="ORF">AFIC_003071</name>
</gene>
<evidence type="ECO:0000256" key="4">
    <source>
        <dbReference type="ARBA" id="ARBA00022989"/>
    </source>
</evidence>
<feature type="transmembrane region" description="Helical" evidence="6">
    <location>
        <begin position="430"/>
        <end position="454"/>
    </location>
</feature>
<dbReference type="RefSeq" id="WP_275247076.1">
    <property type="nucleotide sequence ID" value="NZ_BAABDX010000001.1"/>
</dbReference>
<keyword evidence="5 6" id="KW-0472">Membrane</keyword>
<feature type="transmembrane region" description="Helical" evidence="6">
    <location>
        <begin position="263"/>
        <end position="283"/>
    </location>
</feature>
<evidence type="ECO:0000259" key="7">
    <source>
        <dbReference type="Pfam" id="PF02687"/>
    </source>
</evidence>
<keyword evidence="9" id="KW-1185">Reference proteome</keyword>
<feature type="transmembrane region" description="Helical" evidence="6">
    <location>
        <begin position="765"/>
        <end position="796"/>
    </location>
</feature>
<accession>A0ABY8BNF4</accession>
<evidence type="ECO:0000256" key="6">
    <source>
        <dbReference type="SAM" id="Phobius"/>
    </source>
</evidence>
<comment type="subcellular location">
    <subcellularLocation>
        <location evidence="1">Cell membrane</location>
        <topology evidence="1">Multi-pass membrane protein</topology>
    </subcellularLocation>
</comment>
<feature type="domain" description="ABC3 transporter permease C-terminal" evidence="7">
    <location>
        <begin position="725"/>
        <end position="838"/>
    </location>
</feature>
<evidence type="ECO:0000256" key="5">
    <source>
        <dbReference type="ARBA" id="ARBA00023136"/>
    </source>
</evidence>
<dbReference type="PANTHER" id="PTHR30287">
    <property type="entry name" value="MEMBRANE COMPONENT OF PREDICTED ABC SUPERFAMILY METABOLITE UPTAKE TRANSPORTER"/>
    <property type="match status" value="1"/>
</dbReference>
<evidence type="ECO:0000256" key="2">
    <source>
        <dbReference type="ARBA" id="ARBA00022475"/>
    </source>
</evidence>
<evidence type="ECO:0000256" key="3">
    <source>
        <dbReference type="ARBA" id="ARBA00022692"/>
    </source>
</evidence>
<feature type="transmembrane region" description="Helical" evidence="6">
    <location>
        <begin position="405"/>
        <end position="424"/>
    </location>
</feature>
<protein>
    <submittedName>
        <fullName evidence="8">FtsX-like permease family protein</fullName>
    </submittedName>
</protein>
<keyword evidence="4 6" id="KW-1133">Transmembrane helix</keyword>
<evidence type="ECO:0000256" key="1">
    <source>
        <dbReference type="ARBA" id="ARBA00004651"/>
    </source>
</evidence>
<dbReference type="InterPro" id="IPR003838">
    <property type="entry name" value="ABC3_permease_C"/>
</dbReference>
<reference evidence="8 9" key="1">
    <citation type="submission" date="2022-11" db="EMBL/GenBank/DDBJ databases">
        <authorList>
            <person name="Siebert D."/>
            <person name="Busche T."/>
            <person name="Saydam E."/>
            <person name="Kalinowski J."/>
            <person name="Ruckert C."/>
            <person name="Blombach B."/>
        </authorList>
    </citation>
    <scope>NUCLEOTIDE SEQUENCE [LARGE SCALE GENOMIC DNA]</scope>
    <source>
        <strain evidence="8 9">DSM 1083</strain>
    </source>
</reference>
<feature type="transmembrane region" description="Helical" evidence="6">
    <location>
        <begin position="23"/>
        <end position="47"/>
    </location>
</feature>
<feature type="domain" description="ABC3 transporter permease C-terminal" evidence="7">
    <location>
        <begin position="267"/>
        <end position="383"/>
    </location>
</feature>
<name>A0ABY8BNF4_AFICR</name>
<feature type="transmembrane region" description="Helical" evidence="6">
    <location>
        <begin position="808"/>
        <end position="834"/>
    </location>
</feature>
<dbReference type="EMBL" id="CP113162">
    <property type="protein sequence ID" value="WEF51478.1"/>
    <property type="molecule type" value="Genomic_DNA"/>
</dbReference>
<dbReference type="Proteomes" id="UP001213907">
    <property type="component" value="Chromosome"/>
</dbReference>
<evidence type="ECO:0000313" key="9">
    <source>
        <dbReference type="Proteomes" id="UP001213907"/>
    </source>
</evidence>
<sequence>MGSGLSLALRFALREWRGGLRGFYVFIACIALGVFAIAGVGSISASLSDGLSRQARVLLGGDVTFALSQREANAQELSFLHRQGEVSRVATLRGMARTAHDDFTLIDIKAVDNHHPLLGELTLDPAMPLADIFAQRDGMYGAAVDPVLLARLNLKVGDTVSVGQTNFKICSSLTAEPDKLLGGISIGPRFLIGLDALQATGLLQPGALVRWTYRVRLANPGEAAVTQLTDRARQQFPQAGWEIRNSLNASPQLERNVSRFTQFLTLVGLAALLIGGIGVVNAVRSHLERKRDVIATYKVLGASAAMVFAIYLIQVLLLALLGSLIGAALGAALPYIAVALFGHLLPLPIAANLHPGTLALALGYGVFGALAFALWPLGRVRDIPAAVLFRAEVSGEMPRARLRQFIAPAAAIALLAAAAVLLAYDKKIAAIFVGVSLAVFLLLRVVAWLTMAVARRVPRPRNTMLRLALTNIHRPGALTPSVVLSLGLGLAALVTVTQIDANLRRQFSAALPERAPSFYFLDIPSAQSAEFSRFVGGLAPDAKVEVVPMLRGRITAVKGVPAEQLKPSSDAEWVLQSDRGISYADKVPEGSKIVAGHWWAPDYNGTPLVSLEQKIADGLSLHLGDEITVNVLGRNITATVGNLRSVDWQNLGINFVLVFSPNTFAGAPHTDLATLTANLSTPADDANVIREVAHAFPSITSVRVRDALKSIGDIVTNLTLAIRGASLVTLMAALLVLGGALAAGHRHRVYDAVILKTLGAVRRQLIGAYAAEYALIGLATAVFGVAAGSVAAWQIVTRLMHLSFTWEAANAALVAAAALALTIGLGLIGTFMALRLKPAAVLRNL</sequence>